<comment type="caution">
    <text evidence="2">The sequence shown here is derived from an EMBL/GenBank/DDBJ whole genome shotgun (WGS) entry which is preliminary data.</text>
</comment>
<dbReference type="InterPro" id="IPR038461">
    <property type="entry name" value="Schlafen_AlbA_2_dom_sf"/>
</dbReference>
<dbReference type="Gene3D" id="3.30.950.30">
    <property type="entry name" value="Schlafen, AAA domain"/>
    <property type="match status" value="1"/>
</dbReference>
<gene>
    <name evidence="2" type="ORF">DW043_01640</name>
</gene>
<name>A0AB73ZCU3_PHOVU</name>
<dbReference type="EMBL" id="QROB01000001">
    <property type="protein sequence ID" value="RHK91149.1"/>
    <property type="molecule type" value="Genomic_DNA"/>
</dbReference>
<dbReference type="GO" id="GO:0005524">
    <property type="term" value="F:ATP binding"/>
    <property type="evidence" value="ECO:0007669"/>
    <property type="project" value="UniProtKB-KW"/>
</dbReference>
<feature type="domain" description="Schlafen AlbA-2" evidence="1">
    <location>
        <begin position="26"/>
        <end position="166"/>
    </location>
</feature>
<evidence type="ECO:0000259" key="1">
    <source>
        <dbReference type="Pfam" id="PF04326"/>
    </source>
</evidence>
<dbReference type="AlphaFoldDB" id="A0AB73ZCU3"/>
<dbReference type="RefSeq" id="WP_005841804.1">
    <property type="nucleotide sequence ID" value="NZ_JBBNEZ010000016.1"/>
</dbReference>
<evidence type="ECO:0000313" key="2">
    <source>
        <dbReference type="EMBL" id="RHK91149.1"/>
    </source>
</evidence>
<keyword evidence="2" id="KW-0067">ATP-binding</keyword>
<dbReference type="Pfam" id="PF04326">
    <property type="entry name" value="SLFN_AlbA_2"/>
    <property type="match status" value="1"/>
</dbReference>
<accession>A0AB73ZCU3</accession>
<protein>
    <submittedName>
        <fullName evidence="2">ATP-binding protein</fullName>
    </submittedName>
</protein>
<sequence>MNIEELKVKAENIVENIKDKGIYLKENTFIDYKLELKLNPNVGNVLIFLRNFAKDILAFANKDGGLLLLGFNENKETGEITDIGLKEDDINILRAIDLKDLSDQFVKMFDAQIIVDIHAFNIATRKFYYILIEKHNSILIPKNDFLDYGLKKGDIIYRSAGNNLKANERTSEFNTFIEAKVNEKNKEFMQIWSNLLPEVFDINPKEILIINPLQGKVYGYNSKSNILSSTDIEIDNKDDGPINVILNAISAGEIGKISTNEGKPIYKLVGEIILNNEKVKESTSMNSIHDEIKQKTKYKISNIQLKMVMLYLGWVKNGAFNIDKPKNDDINPDFSEYIWIETIDNLKGKKKVVFSPKAVTPLLEIVEDSPRHVDVFGALLKTKS</sequence>
<proteinExistence type="predicted"/>
<organism evidence="2 3">
    <name type="scientific">Phocaeicola vulgatus</name>
    <name type="common">Bacteroides vulgatus</name>
    <dbReference type="NCBI Taxonomy" id="821"/>
    <lineage>
        <taxon>Bacteria</taxon>
        <taxon>Pseudomonadati</taxon>
        <taxon>Bacteroidota</taxon>
        <taxon>Bacteroidia</taxon>
        <taxon>Bacteroidales</taxon>
        <taxon>Bacteroidaceae</taxon>
        <taxon>Phocaeicola</taxon>
    </lineage>
</organism>
<keyword evidence="2" id="KW-0547">Nucleotide-binding</keyword>
<evidence type="ECO:0000313" key="3">
    <source>
        <dbReference type="Proteomes" id="UP000286392"/>
    </source>
</evidence>
<reference evidence="2 3" key="1">
    <citation type="submission" date="2018-08" db="EMBL/GenBank/DDBJ databases">
        <title>A genome reference for cultivated species of the human gut microbiota.</title>
        <authorList>
            <person name="Zou Y."/>
            <person name="Xue W."/>
            <person name="Luo G."/>
        </authorList>
    </citation>
    <scope>NUCLEOTIDE SEQUENCE [LARGE SCALE GENOMIC DNA]</scope>
    <source>
        <strain evidence="2 3">AF39-8AT</strain>
    </source>
</reference>
<dbReference type="InterPro" id="IPR007421">
    <property type="entry name" value="Schlafen_AlbA_2_dom"/>
</dbReference>
<dbReference type="Proteomes" id="UP000286392">
    <property type="component" value="Unassembled WGS sequence"/>
</dbReference>